<gene>
    <name evidence="2" type="ORF">IFO69_05985</name>
</gene>
<dbReference type="EMBL" id="JACYTQ010000002">
    <property type="protein sequence ID" value="MBD8488290.1"/>
    <property type="molecule type" value="Genomic_DNA"/>
</dbReference>
<evidence type="ECO:0000256" key="1">
    <source>
        <dbReference type="SAM" id="MobiDB-lite"/>
    </source>
</evidence>
<dbReference type="Proteomes" id="UP000647133">
    <property type="component" value="Unassembled WGS sequence"/>
</dbReference>
<dbReference type="RefSeq" id="WP_192009169.1">
    <property type="nucleotide sequence ID" value="NZ_JACYTQ010000002.1"/>
</dbReference>
<protein>
    <submittedName>
        <fullName evidence="2">Uncharacterized protein</fullName>
    </submittedName>
</protein>
<comment type="caution">
    <text evidence="2">The sequence shown here is derived from an EMBL/GenBank/DDBJ whole genome shotgun (WGS) entry which is preliminary data.</text>
</comment>
<reference evidence="2 3" key="1">
    <citation type="submission" date="2020-09" db="EMBL/GenBank/DDBJ databases">
        <title>Echinicola sp. CAU 1574 isolated from sand of Sido Beach.</title>
        <authorList>
            <person name="Kim W."/>
        </authorList>
    </citation>
    <scope>NUCLEOTIDE SEQUENCE [LARGE SCALE GENOMIC DNA]</scope>
    <source>
        <strain evidence="2 3">CAU 1574</strain>
    </source>
</reference>
<keyword evidence="3" id="KW-1185">Reference proteome</keyword>
<evidence type="ECO:0000313" key="2">
    <source>
        <dbReference type="EMBL" id="MBD8488290.1"/>
    </source>
</evidence>
<sequence>MVKIAMMVAAGFFGMEAYEAKAQEFHEIKGPKAKNYKPWKEKARNGILTVDLSKPDIKGPAYKQLKSWEKTSEKVTVNMDLQPISRPKGPKAKNQKPWDKN</sequence>
<organism evidence="2 3">
    <name type="scientific">Echinicola arenosa</name>
    <dbReference type="NCBI Taxonomy" id="2774144"/>
    <lineage>
        <taxon>Bacteria</taxon>
        <taxon>Pseudomonadati</taxon>
        <taxon>Bacteroidota</taxon>
        <taxon>Cytophagia</taxon>
        <taxon>Cytophagales</taxon>
        <taxon>Cyclobacteriaceae</taxon>
        <taxon>Echinicola</taxon>
    </lineage>
</organism>
<feature type="region of interest" description="Disordered" evidence="1">
    <location>
        <begin position="78"/>
        <end position="101"/>
    </location>
</feature>
<evidence type="ECO:0000313" key="3">
    <source>
        <dbReference type="Proteomes" id="UP000647133"/>
    </source>
</evidence>
<proteinExistence type="predicted"/>
<accession>A0ABR9AHU1</accession>
<name>A0ABR9AHU1_9BACT</name>